<evidence type="ECO:0000256" key="1">
    <source>
        <dbReference type="SAM" id="MobiDB-lite"/>
    </source>
</evidence>
<proteinExistence type="predicted"/>
<dbReference type="EMBL" id="MH271292">
    <property type="protein sequence ID" value="AWY04464.1"/>
    <property type="molecule type" value="Genomic_DNA"/>
</dbReference>
<feature type="compositionally biased region" description="Basic and acidic residues" evidence="1">
    <location>
        <begin position="19"/>
        <end position="30"/>
    </location>
</feature>
<reference evidence="2 3" key="1">
    <citation type="submission" date="2018-04" db="EMBL/GenBank/DDBJ databases">
        <authorList>
            <person name="Harrington T."/>
            <person name="Washburn E."/>
            <person name="Bricker J."/>
            <person name="McKinney A."/>
            <person name="Betsko A.J."/>
            <person name="Garlena R.A."/>
            <person name="Russell D.A."/>
            <person name="Pope W.A."/>
            <person name="Jacobs-Sera D."/>
            <person name="Hatfull G.F."/>
        </authorList>
    </citation>
    <scope>NUCLEOTIDE SEQUENCE [LARGE SCALE GENOMIC DNA]</scope>
</reference>
<sequence length="65" mass="7436">MSGKQNGLKRNMGVRKVRDKAEEKRIRYTRPEGSAEPIGRTQSAGAGNNGHTMAPKRWEERRNER</sequence>
<feature type="compositionally biased region" description="Polar residues" evidence="1">
    <location>
        <begin position="40"/>
        <end position="51"/>
    </location>
</feature>
<gene>
    <name evidence="2" type="primary">8</name>
    <name evidence="2" type="ORF">SEA_ANNASERENA_8</name>
</gene>
<evidence type="ECO:0000313" key="2">
    <source>
        <dbReference type="EMBL" id="AWY04464.1"/>
    </source>
</evidence>
<accession>A0A2Z4Q3G6</accession>
<feature type="region of interest" description="Disordered" evidence="1">
    <location>
        <begin position="1"/>
        <end position="65"/>
    </location>
</feature>
<evidence type="ECO:0000313" key="3">
    <source>
        <dbReference type="Proteomes" id="UP000251068"/>
    </source>
</evidence>
<dbReference type="Proteomes" id="UP000251068">
    <property type="component" value="Segment"/>
</dbReference>
<organism evidence="2 3">
    <name type="scientific">Microbacterium phage AnnaSerena</name>
    <dbReference type="NCBI Taxonomy" id="2201432"/>
    <lineage>
        <taxon>Viruses</taxon>
        <taxon>Duplodnaviria</taxon>
        <taxon>Heunggongvirae</taxon>
        <taxon>Uroviricota</taxon>
        <taxon>Caudoviricetes</taxon>
        <taxon>Krampusvirus</taxon>
        <taxon>Krampusvirus krampus</taxon>
    </lineage>
</organism>
<name>A0A2Z4Q3G6_9CAUD</name>
<protein>
    <submittedName>
        <fullName evidence="2">Uncharacterized protein</fullName>
    </submittedName>
</protein>
<feature type="compositionally biased region" description="Basic and acidic residues" evidence="1">
    <location>
        <begin position="56"/>
        <end position="65"/>
    </location>
</feature>